<organism evidence="4 5">
    <name type="scientific">Clostridium oceanicum</name>
    <dbReference type="NCBI Taxonomy" id="1543"/>
    <lineage>
        <taxon>Bacteria</taxon>
        <taxon>Bacillati</taxon>
        <taxon>Bacillota</taxon>
        <taxon>Clostridia</taxon>
        <taxon>Eubacteriales</taxon>
        <taxon>Clostridiaceae</taxon>
        <taxon>Clostridium</taxon>
    </lineage>
</organism>
<dbReference type="PANTHER" id="PTHR37815">
    <property type="entry name" value="UPF0397 PROTEIN BC_2624-RELATED"/>
    <property type="match status" value="1"/>
</dbReference>
<reference evidence="4 5" key="1">
    <citation type="journal article" date="2019" name="Int. J. Syst. Evol. Microbiol.">
        <title>The Global Catalogue of Microorganisms (GCM) 10K type strain sequencing project: providing services to taxonomists for standard genome sequencing and annotation.</title>
        <authorList>
            <consortium name="The Broad Institute Genomics Platform"/>
            <consortium name="The Broad Institute Genome Sequencing Center for Infectious Disease"/>
            <person name="Wu L."/>
            <person name="Ma J."/>
        </authorList>
    </citation>
    <scope>NUCLEOTIDE SEQUENCE [LARGE SCALE GENOMIC DNA]</scope>
    <source>
        <strain evidence="4 5">JCM 1407</strain>
    </source>
</reference>
<sequence>MYEKNVGNSTNILSIAQIAVMSAIICVATFTIKIPTYTGYVHIGDSMVLLSVVLLGRKKSIVASAIGMGLTDILSGYIAWAPFTIIIKAIMAYIAGKIIYRKNINENRIRVKLIGFILAGIWMVIGYYFAGIIISKFILFENVTLNQAFLISLKEIPSNMVQAIVGIAIAIPVSELLKKSKLIKA</sequence>
<evidence type="ECO:0000256" key="2">
    <source>
        <dbReference type="ARBA" id="ARBA00022989"/>
    </source>
</evidence>
<dbReference type="RefSeq" id="WP_343758408.1">
    <property type="nucleotide sequence ID" value="NZ_BAAACG010000003.1"/>
</dbReference>
<dbReference type="Proteomes" id="UP001501510">
    <property type="component" value="Unassembled WGS sequence"/>
</dbReference>
<dbReference type="Gene3D" id="1.10.1760.20">
    <property type="match status" value="1"/>
</dbReference>
<evidence type="ECO:0000313" key="4">
    <source>
        <dbReference type="EMBL" id="GAA0733455.1"/>
    </source>
</evidence>
<protein>
    <submittedName>
        <fullName evidence="4">ECF transporter S component</fullName>
    </submittedName>
</protein>
<comment type="caution">
    <text evidence="4">The sequence shown here is derived from an EMBL/GenBank/DDBJ whole genome shotgun (WGS) entry which is preliminary data.</text>
</comment>
<dbReference type="InterPro" id="IPR009825">
    <property type="entry name" value="ECF_substrate-spec-like"/>
</dbReference>
<feature type="transmembrane region" description="Helical" evidence="3">
    <location>
        <begin position="160"/>
        <end position="177"/>
    </location>
</feature>
<feature type="transmembrane region" description="Helical" evidence="3">
    <location>
        <begin position="116"/>
        <end position="140"/>
    </location>
</feature>
<dbReference type="EMBL" id="BAAACG010000003">
    <property type="protein sequence ID" value="GAA0733455.1"/>
    <property type="molecule type" value="Genomic_DNA"/>
</dbReference>
<keyword evidence="2 3" id="KW-1133">Transmembrane helix</keyword>
<feature type="transmembrane region" description="Helical" evidence="3">
    <location>
        <begin position="77"/>
        <end position="95"/>
    </location>
</feature>
<evidence type="ECO:0000313" key="5">
    <source>
        <dbReference type="Proteomes" id="UP001501510"/>
    </source>
</evidence>
<evidence type="ECO:0000256" key="3">
    <source>
        <dbReference type="SAM" id="Phobius"/>
    </source>
</evidence>
<name>A0ABN1JAH4_9CLOT</name>
<keyword evidence="3" id="KW-0472">Membrane</keyword>
<gene>
    <name evidence="4" type="ORF">GCM10008906_04330</name>
</gene>
<feature type="transmembrane region" description="Helical" evidence="3">
    <location>
        <begin position="12"/>
        <end position="32"/>
    </location>
</feature>
<keyword evidence="5" id="KW-1185">Reference proteome</keyword>
<dbReference type="PANTHER" id="PTHR37815:SF3">
    <property type="entry name" value="UPF0397 PROTEIN SPR0429"/>
    <property type="match status" value="1"/>
</dbReference>
<proteinExistence type="predicted"/>
<dbReference type="Pfam" id="PF07155">
    <property type="entry name" value="ECF-ribofla_trS"/>
    <property type="match status" value="1"/>
</dbReference>
<accession>A0ABN1JAH4</accession>
<keyword evidence="1 3" id="KW-0812">Transmembrane</keyword>
<evidence type="ECO:0000256" key="1">
    <source>
        <dbReference type="ARBA" id="ARBA00022692"/>
    </source>
</evidence>